<comment type="subcellular location">
    <subcellularLocation>
        <location evidence="14">Cell membrane</location>
        <topology evidence="14">Multi-pass membrane protein</topology>
    </subcellularLocation>
    <subcellularLocation>
        <location evidence="1">Membrane</location>
        <topology evidence="1">Multi-pass membrane protein</topology>
    </subcellularLocation>
</comment>
<reference evidence="20 21" key="1">
    <citation type="submission" date="2014-03" db="EMBL/GenBank/DDBJ databases">
        <title>Draft Genome Sequence of Actibacterium mucosum KCTC 23349, a Marine Alphaproteobacterium with Complex Ionic Requirements Isolated from Mediterranean Seawater at Malvarrosa Beach, Valencia, Spain.</title>
        <authorList>
            <person name="Arahal D.R."/>
            <person name="Shao Z."/>
            <person name="Lai Q."/>
            <person name="Pujalte M.J."/>
        </authorList>
    </citation>
    <scope>NUCLEOTIDE SEQUENCE [LARGE SCALE GENOMIC DNA]</scope>
    <source>
        <strain evidence="20 21">KCTC 23349</strain>
    </source>
</reference>
<evidence type="ECO:0000313" key="21">
    <source>
        <dbReference type="Proteomes" id="UP000026249"/>
    </source>
</evidence>
<organism evidence="20 21">
    <name type="scientific">Actibacterium mucosum KCTC 23349</name>
    <dbReference type="NCBI Taxonomy" id="1454373"/>
    <lineage>
        <taxon>Bacteria</taxon>
        <taxon>Pseudomonadati</taxon>
        <taxon>Pseudomonadota</taxon>
        <taxon>Alphaproteobacteria</taxon>
        <taxon>Rhodobacterales</taxon>
        <taxon>Roseobacteraceae</taxon>
        <taxon>Actibacterium</taxon>
    </lineage>
</organism>
<protein>
    <recommendedName>
        <fullName evidence="15">Cytochrome c oxidase subunit 2</fullName>
        <ecNumber evidence="15">7.1.1.9</ecNumber>
    </recommendedName>
</protein>
<feature type="chain" id="PRO_5001559602" description="Cytochrome c oxidase subunit 2" evidence="17">
    <location>
        <begin position="26"/>
        <end position="289"/>
    </location>
</feature>
<evidence type="ECO:0000256" key="17">
    <source>
        <dbReference type="SAM" id="SignalP"/>
    </source>
</evidence>
<dbReference type="GO" id="GO:0016491">
    <property type="term" value="F:oxidoreductase activity"/>
    <property type="evidence" value="ECO:0007669"/>
    <property type="project" value="InterPro"/>
</dbReference>
<dbReference type="Gene3D" id="2.60.40.420">
    <property type="entry name" value="Cupredoxins - blue copper proteins"/>
    <property type="match status" value="1"/>
</dbReference>
<dbReference type="Pfam" id="PF02790">
    <property type="entry name" value="COX2_TM"/>
    <property type="match status" value="1"/>
</dbReference>
<keyword evidence="10 15" id="KW-0186">Copper</keyword>
<evidence type="ECO:0000256" key="2">
    <source>
        <dbReference type="ARBA" id="ARBA00007866"/>
    </source>
</evidence>
<proteinExistence type="inferred from homology"/>
<dbReference type="NCBIfam" id="TIGR02866">
    <property type="entry name" value="CoxB"/>
    <property type="match status" value="1"/>
</dbReference>
<keyword evidence="3 14" id="KW-0813">Transport</keyword>
<keyword evidence="5 14" id="KW-0812">Transmembrane</keyword>
<feature type="transmembrane region" description="Helical" evidence="16">
    <location>
        <begin position="62"/>
        <end position="83"/>
    </location>
</feature>
<evidence type="ECO:0000313" key="20">
    <source>
        <dbReference type="EMBL" id="KAJ56018.1"/>
    </source>
</evidence>
<dbReference type="PANTHER" id="PTHR22888:SF9">
    <property type="entry name" value="CYTOCHROME C OXIDASE SUBUNIT 2"/>
    <property type="match status" value="1"/>
</dbReference>
<evidence type="ECO:0000256" key="4">
    <source>
        <dbReference type="ARBA" id="ARBA00022660"/>
    </source>
</evidence>
<evidence type="ECO:0000256" key="7">
    <source>
        <dbReference type="ARBA" id="ARBA00022967"/>
    </source>
</evidence>
<gene>
    <name evidence="20" type="ORF">ACMU_09655</name>
</gene>
<comment type="function">
    <text evidence="12 15">Subunits I and II form the functional core of the enzyme complex. Electrons originating in cytochrome c are transferred via heme a and Cu(A) to the binuclear center formed by heme a3 and Cu(B).</text>
</comment>
<dbReference type="STRING" id="1454373.ACMU_09655"/>
<dbReference type="InterPro" id="IPR011759">
    <property type="entry name" value="Cyt_c_oxidase_su2_TM_dom"/>
</dbReference>
<keyword evidence="9 16" id="KW-1133">Transmembrane helix</keyword>
<keyword evidence="21" id="KW-1185">Reference proteome</keyword>
<dbReference type="EC" id="7.1.1.9" evidence="15"/>
<dbReference type="PROSITE" id="PS00078">
    <property type="entry name" value="COX2"/>
    <property type="match status" value="1"/>
</dbReference>
<dbReference type="InterPro" id="IPR034210">
    <property type="entry name" value="CcO_II_C"/>
</dbReference>
<keyword evidence="11 16" id="KW-0472">Membrane</keyword>
<dbReference type="OrthoDB" id="9781261at2"/>
<feature type="domain" description="Cytochrome oxidase subunit II transmembrane region profile" evidence="19">
    <location>
        <begin position="37"/>
        <end position="132"/>
    </location>
</feature>
<dbReference type="Gene3D" id="1.10.287.90">
    <property type="match status" value="1"/>
</dbReference>
<dbReference type="PRINTS" id="PR01166">
    <property type="entry name" value="CYCOXIDASEII"/>
</dbReference>
<dbReference type="InterPro" id="IPR001505">
    <property type="entry name" value="Copper_CuA"/>
</dbReference>
<dbReference type="SUPFAM" id="SSF49503">
    <property type="entry name" value="Cupredoxins"/>
    <property type="match status" value="1"/>
</dbReference>
<keyword evidence="6 15" id="KW-0479">Metal-binding</keyword>
<dbReference type="InterPro" id="IPR014222">
    <property type="entry name" value="Cyt_c_oxidase_su2"/>
</dbReference>
<keyword evidence="17" id="KW-0732">Signal</keyword>
<dbReference type="PANTHER" id="PTHR22888">
    <property type="entry name" value="CYTOCHROME C OXIDASE, SUBUNIT II"/>
    <property type="match status" value="1"/>
</dbReference>
<evidence type="ECO:0000256" key="16">
    <source>
        <dbReference type="SAM" id="Phobius"/>
    </source>
</evidence>
<keyword evidence="4 14" id="KW-0679">Respiratory chain</keyword>
<evidence type="ECO:0000259" key="18">
    <source>
        <dbReference type="PROSITE" id="PS50857"/>
    </source>
</evidence>
<evidence type="ECO:0000256" key="3">
    <source>
        <dbReference type="ARBA" id="ARBA00022448"/>
    </source>
</evidence>
<accession>A0A037ZIT7</accession>
<dbReference type="InterPro" id="IPR002429">
    <property type="entry name" value="CcO_II-like_C"/>
</dbReference>
<evidence type="ECO:0000256" key="12">
    <source>
        <dbReference type="ARBA" id="ARBA00024688"/>
    </source>
</evidence>
<dbReference type="GO" id="GO:0005507">
    <property type="term" value="F:copper ion binding"/>
    <property type="evidence" value="ECO:0007669"/>
    <property type="project" value="InterPro"/>
</dbReference>
<dbReference type="GO" id="GO:0004129">
    <property type="term" value="F:cytochrome-c oxidase activity"/>
    <property type="evidence" value="ECO:0007669"/>
    <property type="project" value="UniProtKB-EC"/>
</dbReference>
<dbReference type="AlphaFoldDB" id="A0A037ZIT7"/>
<dbReference type="PROSITE" id="PS50999">
    <property type="entry name" value="COX2_TM"/>
    <property type="match status" value="1"/>
</dbReference>
<evidence type="ECO:0000256" key="9">
    <source>
        <dbReference type="ARBA" id="ARBA00022989"/>
    </source>
</evidence>
<dbReference type="InterPro" id="IPR036257">
    <property type="entry name" value="Cyt_c_oxidase_su2_TM_sf"/>
</dbReference>
<dbReference type="GO" id="GO:0042773">
    <property type="term" value="P:ATP synthesis coupled electron transport"/>
    <property type="evidence" value="ECO:0007669"/>
    <property type="project" value="TreeGrafter"/>
</dbReference>
<dbReference type="InterPro" id="IPR045187">
    <property type="entry name" value="CcO_II"/>
</dbReference>
<comment type="caution">
    <text evidence="20">The sequence shown here is derived from an EMBL/GenBank/DDBJ whole genome shotgun (WGS) entry which is preliminary data.</text>
</comment>
<sequence length="289" mass="31320">MRISNLFSGLSAMAAAGISAKTAAAQDGIEGLDVIGVPTPGALGFQPAATELARDLQGLNSLILVIITVITIFVVVLLGYCVVRYNQRANPTPAKFTHNSPLEIAWTLIPILILIVIGAFSLPVLFKQQEIPVADVTIKATGYQWYWGYEYVDEGVEFESFMLPKEDLADYGYEPEHYLLATDTTVVVPTGKTVVVQVTGADVIHAWTIPAFGVKQDAVPGRLAELWFEVDEGMEGVYFGQCSELCGKDHSYMPITVKAVTQDEYDAWLSRTASAQTGVPQNVQLASAD</sequence>
<evidence type="ECO:0000256" key="15">
    <source>
        <dbReference type="RuleBase" id="RU004024"/>
    </source>
</evidence>
<keyword evidence="8 14" id="KW-0249">Electron transport</keyword>
<name>A0A037ZIT7_9RHOB</name>
<dbReference type="RefSeq" id="WP_035258160.1">
    <property type="nucleotide sequence ID" value="NZ_JFKE01000003.1"/>
</dbReference>
<dbReference type="EMBL" id="JFKE01000003">
    <property type="protein sequence ID" value="KAJ56018.1"/>
    <property type="molecule type" value="Genomic_DNA"/>
</dbReference>
<evidence type="ECO:0000256" key="14">
    <source>
        <dbReference type="RuleBase" id="RU000456"/>
    </source>
</evidence>
<keyword evidence="7" id="KW-1278">Translocase</keyword>
<dbReference type="PROSITE" id="PS50857">
    <property type="entry name" value="COX2_CUA"/>
    <property type="match status" value="1"/>
</dbReference>
<dbReference type="Proteomes" id="UP000026249">
    <property type="component" value="Unassembled WGS sequence"/>
</dbReference>
<dbReference type="GO" id="GO:0005886">
    <property type="term" value="C:plasma membrane"/>
    <property type="evidence" value="ECO:0007669"/>
    <property type="project" value="UniProtKB-SubCell"/>
</dbReference>
<dbReference type="Pfam" id="PF00116">
    <property type="entry name" value="COX2"/>
    <property type="match status" value="1"/>
</dbReference>
<dbReference type="CDD" id="cd13912">
    <property type="entry name" value="CcO_II_C"/>
    <property type="match status" value="1"/>
</dbReference>
<evidence type="ECO:0000256" key="5">
    <source>
        <dbReference type="ARBA" id="ARBA00022692"/>
    </source>
</evidence>
<comment type="cofactor">
    <cofactor evidence="15">
        <name>Cu cation</name>
        <dbReference type="ChEBI" id="CHEBI:23378"/>
    </cofactor>
    <text evidence="15">Binds a copper A center.</text>
</comment>
<evidence type="ECO:0000259" key="19">
    <source>
        <dbReference type="PROSITE" id="PS50999"/>
    </source>
</evidence>
<feature type="domain" description="Cytochrome oxidase subunit II copper A binding" evidence="18">
    <location>
        <begin position="133"/>
        <end position="271"/>
    </location>
</feature>
<dbReference type="SUPFAM" id="SSF81464">
    <property type="entry name" value="Cytochrome c oxidase subunit II-like, transmembrane region"/>
    <property type="match status" value="1"/>
</dbReference>
<comment type="catalytic activity">
    <reaction evidence="13 15">
        <text>4 Fe(II)-[cytochrome c] + O2 + 8 H(+)(in) = 4 Fe(III)-[cytochrome c] + 2 H2O + 4 H(+)(out)</text>
        <dbReference type="Rhea" id="RHEA:11436"/>
        <dbReference type="Rhea" id="RHEA-COMP:10350"/>
        <dbReference type="Rhea" id="RHEA-COMP:14399"/>
        <dbReference type="ChEBI" id="CHEBI:15377"/>
        <dbReference type="ChEBI" id="CHEBI:15378"/>
        <dbReference type="ChEBI" id="CHEBI:15379"/>
        <dbReference type="ChEBI" id="CHEBI:29033"/>
        <dbReference type="ChEBI" id="CHEBI:29034"/>
        <dbReference type="EC" id="7.1.1.9"/>
    </reaction>
</comment>
<comment type="similarity">
    <text evidence="2 14">Belongs to the cytochrome c oxidase subunit 2 family.</text>
</comment>
<feature type="signal peptide" evidence="17">
    <location>
        <begin position="1"/>
        <end position="25"/>
    </location>
</feature>
<evidence type="ECO:0000256" key="10">
    <source>
        <dbReference type="ARBA" id="ARBA00023008"/>
    </source>
</evidence>
<evidence type="ECO:0000256" key="13">
    <source>
        <dbReference type="ARBA" id="ARBA00047816"/>
    </source>
</evidence>
<evidence type="ECO:0000256" key="6">
    <source>
        <dbReference type="ARBA" id="ARBA00022723"/>
    </source>
</evidence>
<evidence type="ECO:0000256" key="8">
    <source>
        <dbReference type="ARBA" id="ARBA00022982"/>
    </source>
</evidence>
<feature type="transmembrane region" description="Helical" evidence="16">
    <location>
        <begin position="104"/>
        <end position="126"/>
    </location>
</feature>
<dbReference type="InterPro" id="IPR008972">
    <property type="entry name" value="Cupredoxin"/>
</dbReference>
<evidence type="ECO:0000256" key="11">
    <source>
        <dbReference type="ARBA" id="ARBA00023136"/>
    </source>
</evidence>
<evidence type="ECO:0000256" key="1">
    <source>
        <dbReference type="ARBA" id="ARBA00004141"/>
    </source>
</evidence>